<keyword evidence="2" id="KW-0969">Cilium</keyword>
<keyword evidence="3" id="KW-1185">Reference proteome</keyword>
<accession>A0ABR5JWZ3</accession>
<keyword evidence="2" id="KW-0282">Flagellum</keyword>
<keyword evidence="2" id="KW-0966">Cell projection</keyword>
<dbReference type="EMBL" id="LGRV01000007">
    <property type="protein sequence ID" value="KOS66687.1"/>
    <property type="molecule type" value="Genomic_DNA"/>
</dbReference>
<protein>
    <submittedName>
        <fullName evidence="2">Flagellar biosynthesis protein FliS</fullName>
    </submittedName>
</protein>
<dbReference type="RefSeq" id="WP_053585387.1">
    <property type="nucleotide sequence ID" value="NZ_LGRV01000007.1"/>
</dbReference>
<evidence type="ECO:0000313" key="2">
    <source>
        <dbReference type="EMBL" id="KOS66687.1"/>
    </source>
</evidence>
<evidence type="ECO:0000259" key="1">
    <source>
        <dbReference type="Pfam" id="PF07238"/>
    </source>
</evidence>
<comment type="caution">
    <text evidence="2">The sequence shown here is derived from an EMBL/GenBank/DDBJ whole genome shotgun (WGS) entry which is preliminary data.</text>
</comment>
<feature type="domain" description="PilZ" evidence="1">
    <location>
        <begin position="33"/>
        <end position="100"/>
    </location>
</feature>
<dbReference type="Proteomes" id="UP000050668">
    <property type="component" value="Unassembled WGS sequence"/>
</dbReference>
<organism evidence="2 3">
    <name type="scientific">Lysinibacillus contaminans</name>
    <dbReference type="NCBI Taxonomy" id="1293441"/>
    <lineage>
        <taxon>Bacteria</taxon>
        <taxon>Bacillati</taxon>
        <taxon>Bacillota</taxon>
        <taxon>Bacilli</taxon>
        <taxon>Bacillales</taxon>
        <taxon>Bacillaceae</taxon>
        <taxon>Lysinibacillus</taxon>
    </lineage>
</organism>
<dbReference type="InterPro" id="IPR009875">
    <property type="entry name" value="PilZ_domain"/>
</dbReference>
<reference evidence="3" key="1">
    <citation type="submission" date="2015-07" db="EMBL/GenBank/DDBJ databases">
        <title>Fjat-14205 dsm 2895.</title>
        <authorList>
            <person name="Liu B."/>
            <person name="Wang J."/>
            <person name="Zhu Y."/>
            <person name="Liu G."/>
            <person name="Chen Q."/>
            <person name="Chen Z."/>
            <person name="Lan J."/>
            <person name="Che J."/>
            <person name="Ge C."/>
            <person name="Shi H."/>
            <person name="Pan Z."/>
            <person name="Liu X."/>
        </authorList>
    </citation>
    <scope>NUCLEOTIDE SEQUENCE [LARGE SCALE GENOMIC DNA]</scope>
    <source>
        <strain evidence="3">DSM 25560</strain>
    </source>
</reference>
<gene>
    <name evidence="2" type="ORF">AEA09_18315</name>
</gene>
<dbReference type="Pfam" id="PF07238">
    <property type="entry name" value="PilZ"/>
    <property type="match status" value="1"/>
</dbReference>
<name>A0ABR5JWZ3_9BACI</name>
<sequence length="130" mass="14869">MFFKRTEGFRYKFEEPLQTTFTIVENGRAVKDEAAIGGILDISPKGIKMFSTVDLNAGKALSPQLEIRFIIDSQIIVAYGEVMWSRPYMNGKQYGIFFNNQVLIEGLIVEELKIRRKKEIMATKKLKSNA</sequence>
<evidence type="ECO:0000313" key="3">
    <source>
        <dbReference type="Proteomes" id="UP000050668"/>
    </source>
</evidence>
<proteinExistence type="predicted"/>